<sequence length="671" mass="75146">MTSNLAQSNVLLSLREAFISILPFMILLAMVGLIEQFAISFEWFDIGQSALSIVQIANNILALLFPLTIVISVSYYLSKNLGLNTILATVLAVCSYIFNISYMGASGNQLAVNPQGLSAFSIIIPLTSTYLFAFIARMKWLSFMKGDDVSRFLTRHINLIPSFVIVFLLLALLLPLLFQGVTLLTVSLHNSVSDFPMFERLILRTITSHVVWLLGVHGDHIANIVDGTDMLEQFVIGDLTAQMFLNTFVHLGGAGATWGLIFACLIHRGYFHEKNIAKISAPLALFNINEPLIYAIPLVLNVYFIVPFIMAPLFNLTASYFLLHTGVVSYSGNEITWITPVFFNGWLLTEDITTILYQAFLIAVNTAIYFPFLAMSIKHNSTDQIADRLSQTLSVASNLENNTESSFVNSQRENISSQAELNKVLDDIEHGSLKLFYQPKFQLSTGSVSGFEALIRLERNNGDIVGPYFLEKLRANKLTHIIDYWVVEKLHNDLTVWAKAGYHPKVSLNMDPNDLTEATAQFLIEKFSEFPHQVEIELLESGYVESFSRIEAIIKRLHQHRISTAMDDFGTGYSNIAMLAKSNVGTIKFDQSMLADMSNEKSRTLYRQLSVLCKELGFHVIAEGVEVQQQMDFLKTTGVDEVQGWIYAKALPFEQAHEYVTSSKAPMNVKG</sequence>
<keyword evidence="7 8" id="KW-0472">Membrane</keyword>
<dbReference type="InterPro" id="IPR001633">
    <property type="entry name" value="EAL_dom"/>
</dbReference>
<dbReference type="Pfam" id="PF00563">
    <property type="entry name" value="EAL"/>
    <property type="match status" value="1"/>
</dbReference>
<keyword evidence="2" id="KW-0813">Transport</keyword>
<accession>A0AA42B6M1</accession>
<evidence type="ECO:0000256" key="1">
    <source>
        <dbReference type="ARBA" id="ARBA00004651"/>
    </source>
</evidence>
<evidence type="ECO:0000256" key="5">
    <source>
        <dbReference type="ARBA" id="ARBA00022692"/>
    </source>
</evidence>
<dbReference type="PROSITE" id="PS50883">
    <property type="entry name" value="EAL"/>
    <property type="match status" value="1"/>
</dbReference>
<dbReference type="GO" id="GO:0071111">
    <property type="term" value="F:cyclic-guanylate-specific phosphodiesterase activity"/>
    <property type="evidence" value="ECO:0007669"/>
    <property type="project" value="InterPro"/>
</dbReference>
<dbReference type="GO" id="GO:0005886">
    <property type="term" value="C:plasma membrane"/>
    <property type="evidence" value="ECO:0007669"/>
    <property type="project" value="UniProtKB-SubCell"/>
</dbReference>
<dbReference type="Gene3D" id="3.20.20.450">
    <property type="entry name" value="EAL domain"/>
    <property type="match status" value="1"/>
</dbReference>
<dbReference type="SUPFAM" id="SSF141868">
    <property type="entry name" value="EAL domain-like"/>
    <property type="match status" value="1"/>
</dbReference>
<feature type="transmembrane region" description="Helical" evidence="8">
    <location>
        <begin position="21"/>
        <end position="44"/>
    </location>
</feature>
<comment type="subcellular location">
    <subcellularLocation>
        <location evidence="1">Cell membrane</location>
        <topology evidence="1">Multi-pass membrane protein</topology>
    </subcellularLocation>
</comment>
<dbReference type="PROSITE" id="PS51105">
    <property type="entry name" value="PTS_EIIC_TYPE_3"/>
    <property type="match status" value="1"/>
</dbReference>
<dbReference type="CDD" id="cd01948">
    <property type="entry name" value="EAL"/>
    <property type="match status" value="1"/>
</dbReference>
<dbReference type="InterPro" id="IPR003352">
    <property type="entry name" value="PTS_EIIC"/>
</dbReference>
<dbReference type="InterPro" id="IPR004501">
    <property type="entry name" value="PTS_EIIC_3"/>
</dbReference>
<evidence type="ECO:0000313" key="12">
    <source>
        <dbReference type="Proteomes" id="UP001165393"/>
    </source>
</evidence>
<organism evidence="11 12">
    <name type="scientific">Echinimonas agarilytica</name>
    <dbReference type="NCBI Taxonomy" id="1215918"/>
    <lineage>
        <taxon>Bacteria</taxon>
        <taxon>Pseudomonadati</taxon>
        <taxon>Pseudomonadota</taxon>
        <taxon>Gammaproteobacteria</taxon>
        <taxon>Alteromonadales</taxon>
        <taxon>Echinimonadaceae</taxon>
        <taxon>Echinimonas</taxon>
    </lineage>
</organism>
<reference evidence="11 12" key="1">
    <citation type="journal article" date="2013" name="Antonie Van Leeuwenhoek">
        <title>Echinimonas agarilytica gen. nov., sp. nov., a new gammaproteobacterium isolated from the sea urchin Strongylocentrotus intermedius.</title>
        <authorList>
            <person name="Nedashkovskaya O.I."/>
            <person name="Stenkova A.M."/>
            <person name="Zhukova N.V."/>
            <person name="Van Trappen S."/>
            <person name="Lee J.S."/>
            <person name="Kim S.B."/>
        </authorList>
    </citation>
    <scope>NUCLEOTIDE SEQUENCE [LARGE SCALE GENOMIC DNA]</scope>
    <source>
        <strain evidence="11 12">KMM 6351</strain>
    </source>
</reference>
<name>A0AA42B6M1_9GAMM</name>
<evidence type="ECO:0000256" key="6">
    <source>
        <dbReference type="ARBA" id="ARBA00022989"/>
    </source>
</evidence>
<dbReference type="RefSeq" id="WP_251260002.1">
    <property type="nucleotide sequence ID" value="NZ_JAMQGP010000001.1"/>
</dbReference>
<dbReference type="InterPro" id="IPR050706">
    <property type="entry name" value="Cyclic-di-GMP_PDE-like"/>
</dbReference>
<feature type="transmembrane region" description="Helical" evidence="8">
    <location>
        <begin position="248"/>
        <end position="271"/>
    </location>
</feature>
<protein>
    <submittedName>
        <fullName evidence="11">EAL domain-containing protein</fullName>
    </submittedName>
</protein>
<dbReference type="AlphaFoldDB" id="A0AA42B6M1"/>
<evidence type="ECO:0000256" key="3">
    <source>
        <dbReference type="ARBA" id="ARBA00022475"/>
    </source>
</evidence>
<gene>
    <name evidence="11" type="ORF">NAF29_03015</name>
</gene>
<feature type="transmembrane region" description="Helical" evidence="8">
    <location>
        <begin position="292"/>
        <end position="314"/>
    </location>
</feature>
<dbReference type="EMBL" id="JAMQGP010000001">
    <property type="protein sequence ID" value="MCM2678641.1"/>
    <property type="molecule type" value="Genomic_DNA"/>
</dbReference>
<keyword evidence="5 8" id="KW-0812">Transmembrane</keyword>
<dbReference type="GO" id="GO:0008982">
    <property type="term" value="F:protein-N(PI)-phosphohistidine-sugar phosphotransferase activity"/>
    <property type="evidence" value="ECO:0007669"/>
    <property type="project" value="InterPro"/>
</dbReference>
<dbReference type="SMART" id="SM00052">
    <property type="entry name" value="EAL"/>
    <property type="match status" value="1"/>
</dbReference>
<dbReference type="PANTHER" id="PTHR33121">
    <property type="entry name" value="CYCLIC DI-GMP PHOSPHODIESTERASE PDEF"/>
    <property type="match status" value="1"/>
</dbReference>
<comment type="caution">
    <text evidence="11">The sequence shown here is derived from an EMBL/GenBank/DDBJ whole genome shotgun (WGS) entry which is preliminary data.</text>
</comment>
<feature type="transmembrane region" description="Helical" evidence="8">
    <location>
        <begin position="85"/>
        <end position="105"/>
    </location>
</feature>
<evidence type="ECO:0000256" key="8">
    <source>
        <dbReference type="SAM" id="Phobius"/>
    </source>
</evidence>
<feature type="transmembrane region" description="Helical" evidence="8">
    <location>
        <begin position="355"/>
        <end position="374"/>
    </location>
</feature>
<evidence type="ECO:0000313" key="11">
    <source>
        <dbReference type="EMBL" id="MCM2678641.1"/>
    </source>
</evidence>
<feature type="transmembrane region" description="Helical" evidence="8">
    <location>
        <begin position="157"/>
        <end position="178"/>
    </location>
</feature>
<evidence type="ECO:0000256" key="2">
    <source>
        <dbReference type="ARBA" id="ARBA00022448"/>
    </source>
</evidence>
<dbReference type="Proteomes" id="UP001165393">
    <property type="component" value="Unassembled WGS sequence"/>
</dbReference>
<evidence type="ECO:0000256" key="7">
    <source>
        <dbReference type="ARBA" id="ARBA00023136"/>
    </source>
</evidence>
<keyword evidence="3" id="KW-1003">Cell membrane</keyword>
<evidence type="ECO:0000259" key="9">
    <source>
        <dbReference type="PROSITE" id="PS50883"/>
    </source>
</evidence>
<feature type="transmembrane region" description="Helical" evidence="8">
    <location>
        <begin position="117"/>
        <end position="136"/>
    </location>
</feature>
<feature type="transmembrane region" description="Helical" evidence="8">
    <location>
        <begin position="56"/>
        <end position="78"/>
    </location>
</feature>
<dbReference type="Pfam" id="PF02378">
    <property type="entry name" value="PTS_EIIC"/>
    <property type="match status" value="1"/>
</dbReference>
<feature type="domain" description="EAL" evidence="9">
    <location>
        <begin position="414"/>
        <end position="664"/>
    </location>
</feature>
<proteinExistence type="predicted"/>
<evidence type="ECO:0000259" key="10">
    <source>
        <dbReference type="PROSITE" id="PS51105"/>
    </source>
</evidence>
<dbReference type="GO" id="GO:0009401">
    <property type="term" value="P:phosphoenolpyruvate-dependent sugar phosphotransferase system"/>
    <property type="evidence" value="ECO:0007669"/>
    <property type="project" value="InterPro"/>
</dbReference>
<dbReference type="InterPro" id="IPR035919">
    <property type="entry name" value="EAL_sf"/>
</dbReference>
<keyword evidence="4" id="KW-0762">Sugar transport</keyword>
<keyword evidence="12" id="KW-1185">Reference proteome</keyword>
<dbReference type="PANTHER" id="PTHR33121:SF79">
    <property type="entry name" value="CYCLIC DI-GMP PHOSPHODIESTERASE PDED-RELATED"/>
    <property type="match status" value="1"/>
</dbReference>
<feature type="domain" description="PTS EIIC type-3" evidence="10">
    <location>
        <begin position="1"/>
        <end position="372"/>
    </location>
</feature>
<keyword evidence="6 8" id="KW-1133">Transmembrane helix</keyword>
<evidence type="ECO:0000256" key="4">
    <source>
        <dbReference type="ARBA" id="ARBA00022597"/>
    </source>
</evidence>